<dbReference type="GO" id="GO:0005886">
    <property type="term" value="C:plasma membrane"/>
    <property type="evidence" value="ECO:0007669"/>
    <property type="project" value="TreeGrafter"/>
</dbReference>
<reference evidence="2" key="2">
    <citation type="submission" date="2020-09" db="EMBL/GenBank/DDBJ databases">
        <authorList>
            <person name="Sun Q."/>
            <person name="Ohkuma M."/>
        </authorList>
    </citation>
    <scope>NUCLEOTIDE SEQUENCE</scope>
    <source>
        <strain evidence="2">JCM 13306</strain>
    </source>
</reference>
<reference evidence="2" key="1">
    <citation type="journal article" date="2014" name="Int. J. Syst. Evol. Microbiol.">
        <title>Complete genome sequence of Corynebacterium casei LMG S-19264T (=DSM 44701T), isolated from a smear-ripened cheese.</title>
        <authorList>
            <consortium name="US DOE Joint Genome Institute (JGI-PGF)"/>
            <person name="Walter F."/>
            <person name="Albersmeier A."/>
            <person name="Kalinowski J."/>
            <person name="Ruckert C."/>
        </authorList>
    </citation>
    <scope>NUCLEOTIDE SEQUENCE</scope>
    <source>
        <strain evidence="2">JCM 13306</strain>
    </source>
</reference>
<keyword evidence="1" id="KW-0812">Transmembrane</keyword>
<dbReference type="GO" id="GO:0046677">
    <property type="term" value="P:response to antibiotic"/>
    <property type="evidence" value="ECO:0007669"/>
    <property type="project" value="TreeGrafter"/>
</dbReference>
<dbReference type="Proteomes" id="UP000623958">
    <property type="component" value="Unassembled WGS sequence"/>
</dbReference>
<organism evidence="2 3">
    <name type="scientific">Xanthomonas boreopolis</name>
    <dbReference type="NCBI Taxonomy" id="86183"/>
    <lineage>
        <taxon>Bacteria</taxon>
        <taxon>Pseudomonadati</taxon>
        <taxon>Pseudomonadota</taxon>
        <taxon>Gammaproteobacteria</taxon>
        <taxon>Lysobacterales</taxon>
        <taxon>Lysobacteraceae</taxon>
        <taxon>Xanthomonas</taxon>
    </lineage>
</organism>
<dbReference type="Pfam" id="PF17113">
    <property type="entry name" value="AmpE"/>
    <property type="match status" value="1"/>
</dbReference>
<feature type="transmembrane region" description="Helical" evidence="1">
    <location>
        <begin position="275"/>
        <end position="296"/>
    </location>
</feature>
<evidence type="ECO:0000313" key="3">
    <source>
        <dbReference type="Proteomes" id="UP000623958"/>
    </source>
</evidence>
<proteinExistence type="predicted"/>
<gene>
    <name evidence="2" type="ORF">GCM10009090_18580</name>
</gene>
<dbReference type="InterPro" id="IPR052966">
    <property type="entry name" value="Beta-lactamase_Reg"/>
</dbReference>
<keyword evidence="3" id="KW-1185">Reference proteome</keyword>
<protein>
    <submittedName>
        <fullName evidence="2">Membrane protein</fullName>
    </submittedName>
</protein>
<evidence type="ECO:0000256" key="1">
    <source>
        <dbReference type="SAM" id="Phobius"/>
    </source>
</evidence>
<dbReference type="PANTHER" id="PTHR38684:SF1">
    <property type="entry name" value="PROTEIN AMPE"/>
    <property type="match status" value="1"/>
</dbReference>
<accession>A0A919F8D6</accession>
<sequence length="297" mass="32338">MFTTLVAVIVALALGHVAPALAASLRRFAWLERWVGWLDARAGGLAAWRGVYGVALVLAPPLLLVLAVQWGLSGIGFGLPSLALGIGVLAWTWGPRDLDRDVEAVIDAEEPSSRRLAIAHLQSAGGSLHEDAPSLVAAVVVNALRRWFAVMFWFLLLGPVGAVLYRLSAQLVEGALSERLPARHLEGAHRLLAVLEWPVAQLMALSMALVGNFDTVYRAWREAHGNRWSLEPAFLGAVARASVSAELREEAHDYTDAGLVPVWRRLPELRDAMSLVWRVLLLWMVVLALLVIAGWVA</sequence>
<dbReference type="AlphaFoldDB" id="A0A919F8D6"/>
<evidence type="ECO:0000313" key="2">
    <source>
        <dbReference type="EMBL" id="GHH53362.1"/>
    </source>
</evidence>
<keyword evidence="1" id="KW-1133">Transmembrane helix</keyword>
<feature type="transmembrane region" description="Helical" evidence="1">
    <location>
        <begin position="147"/>
        <end position="167"/>
    </location>
</feature>
<name>A0A919F8D6_9XANT</name>
<comment type="caution">
    <text evidence="2">The sequence shown here is derived from an EMBL/GenBank/DDBJ whole genome shotgun (WGS) entry which is preliminary data.</text>
</comment>
<feature type="transmembrane region" description="Helical" evidence="1">
    <location>
        <begin position="46"/>
        <end position="68"/>
    </location>
</feature>
<dbReference type="PANTHER" id="PTHR38684">
    <property type="entry name" value="PROTEIN AMPE"/>
    <property type="match status" value="1"/>
</dbReference>
<keyword evidence="1" id="KW-0472">Membrane</keyword>
<dbReference type="InterPro" id="IPR031347">
    <property type="entry name" value="AmpE"/>
</dbReference>
<dbReference type="RefSeq" id="WP_434029209.1">
    <property type="nucleotide sequence ID" value="NZ_BNBA01000012.1"/>
</dbReference>
<dbReference type="EMBL" id="BNBA01000012">
    <property type="protein sequence ID" value="GHH53362.1"/>
    <property type="molecule type" value="Genomic_DNA"/>
</dbReference>
<feature type="transmembrane region" description="Helical" evidence="1">
    <location>
        <begin position="75"/>
        <end position="93"/>
    </location>
</feature>